<evidence type="ECO:0000313" key="8">
    <source>
        <dbReference type="EMBL" id="MBP3952837.1"/>
    </source>
</evidence>
<dbReference type="Gene3D" id="1.20.1250.20">
    <property type="entry name" value="MFS general substrate transporter like domains"/>
    <property type="match status" value="1"/>
</dbReference>
<feature type="transmembrane region" description="Helical" evidence="6">
    <location>
        <begin position="9"/>
        <end position="27"/>
    </location>
</feature>
<feature type="transmembrane region" description="Helical" evidence="6">
    <location>
        <begin position="141"/>
        <end position="161"/>
    </location>
</feature>
<keyword evidence="4 6" id="KW-1133">Transmembrane helix</keyword>
<dbReference type="PANTHER" id="PTHR11360">
    <property type="entry name" value="MONOCARBOXYLATE TRANSPORTER"/>
    <property type="match status" value="1"/>
</dbReference>
<evidence type="ECO:0000256" key="6">
    <source>
        <dbReference type="SAM" id="Phobius"/>
    </source>
</evidence>
<evidence type="ECO:0000256" key="4">
    <source>
        <dbReference type="ARBA" id="ARBA00022989"/>
    </source>
</evidence>
<evidence type="ECO:0000256" key="3">
    <source>
        <dbReference type="ARBA" id="ARBA00022692"/>
    </source>
</evidence>
<feature type="transmembrane region" description="Helical" evidence="6">
    <location>
        <begin position="106"/>
        <end position="129"/>
    </location>
</feature>
<keyword evidence="3 6" id="KW-0812">Transmembrane</keyword>
<evidence type="ECO:0000313" key="9">
    <source>
        <dbReference type="Proteomes" id="UP000678228"/>
    </source>
</evidence>
<dbReference type="GO" id="GO:0022857">
    <property type="term" value="F:transmembrane transporter activity"/>
    <property type="evidence" value="ECO:0007669"/>
    <property type="project" value="InterPro"/>
</dbReference>
<feature type="domain" description="Major facilitator superfamily (MFS) profile" evidence="7">
    <location>
        <begin position="15"/>
        <end position="416"/>
    </location>
</feature>
<feature type="transmembrane region" description="Helical" evidence="6">
    <location>
        <begin position="302"/>
        <end position="320"/>
    </location>
</feature>
<comment type="caution">
    <text evidence="8">The sequence shown here is derived from an EMBL/GenBank/DDBJ whole genome shotgun (WGS) entry which is preliminary data.</text>
</comment>
<dbReference type="AlphaFoldDB" id="A0A940WY26"/>
<dbReference type="PROSITE" id="PS50850">
    <property type="entry name" value="MFS"/>
    <property type="match status" value="1"/>
</dbReference>
<dbReference type="InterPro" id="IPR020846">
    <property type="entry name" value="MFS_dom"/>
</dbReference>
<feature type="transmembrane region" description="Helical" evidence="6">
    <location>
        <begin position="361"/>
        <end position="384"/>
    </location>
</feature>
<dbReference type="SUPFAM" id="SSF103473">
    <property type="entry name" value="MFS general substrate transporter"/>
    <property type="match status" value="1"/>
</dbReference>
<dbReference type="GO" id="GO:0005886">
    <property type="term" value="C:plasma membrane"/>
    <property type="evidence" value="ECO:0007669"/>
    <property type="project" value="UniProtKB-SubCell"/>
</dbReference>
<evidence type="ECO:0000256" key="5">
    <source>
        <dbReference type="ARBA" id="ARBA00023136"/>
    </source>
</evidence>
<feature type="transmembrane region" description="Helical" evidence="6">
    <location>
        <begin position="53"/>
        <end position="70"/>
    </location>
</feature>
<evidence type="ECO:0000256" key="2">
    <source>
        <dbReference type="ARBA" id="ARBA00022448"/>
    </source>
</evidence>
<keyword evidence="2" id="KW-0813">Transport</keyword>
<dbReference type="InterPro" id="IPR050327">
    <property type="entry name" value="Proton-linked_MCT"/>
</dbReference>
<dbReference type="EMBL" id="JAGKSQ010000008">
    <property type="protein sequence ID" value="MBP3952837.1"/>
    <property type="molecule type" value="Genomic_DNA"/>
</dbReference>
<feature type="transmembrane region" description="Helical" evidence="6">
    <location>
        <begin position="272"/>
        <end position="295"/>
    </location>
</feature>
<evidence type="ECO:0000256" key="1">
    <source>
        <dbReference type="ARBA" id="ARBA00004651"/>
    </source>
</evidence>
<dbReference type="RefSeq" id="WP_210598692.1">
    <property type="nucleotide sequence ID" value="NZ_JAGKSQ010000008.1"/>
</dbReference>
<gene>
    <name evidence="8" type="ORF">J7W16_17075</name>
</gene>
<feature type="transmembrane region" description="Helical" evidence="6">
    <location>
        <begin position="236"/>
        <end position="260"/>
    </location>
</feature>
<feature type="transmembrane region" description="Helical" evidence="6">
    <location>
        <begin position="326"/>
        <end position="349"/>
    </location>
</feature>
<keyword evidence="5 6" id="KW-0472">Membrane</keyword>
<keyword evidence="9" id="KW-1185">Reference proteome</keyword>
<proteinExistence type="predicted"/>
<evidence type="ECO:0000259" key="7">
    <source>
        <dbReference type="PROSITE" id="PS50850"/>
    </source>
</evidence>
<dbReference type="InterPro" id="IPR036259">
    <property type="entry name" value="MFS_trans_sf"/>
</dbReference>
<dbReference type="InterPro" id="IPR011701">
    <property type="entry name" value="MFS"/>
</dbReference>
<dbReference type="Proteomes" id="UP000678228">
    <property type="component" value="Unassembled WGS sequence"/>
</dbReference>
<protein>
    <submittedName>
        <fullName evidence="8">MFS transporter</fullName>
    </submittedName>
</protein>
<accession>A0A940WY26</accession>
<sequence>MIKRMSQSFYYGWVIVFIAGFGVFFSGPGQTYSNSVYIDQYIADFGWSRSEVSGIYSIATFCAGILMFFVGRLIDQLGQRKMMVIVGTVLGLACFFNSFVSNIWMMAIGFFMIRLFGQGSMSLIPGTLVPQWFIVKRGRALSFMAIGSFASAAFFPVANAWMISRWDWQTSWQVWGCLLLFLFVPVVLLGVRNKPEDIGLVPDGKVEKQDQTSETIGTVIPVSEENWTLKEARKTVAFWAILICVGIPALVNTGITFHLLSILGENGLSPQIAATVLSLMAIVGFPISFASGFILEKVKTNLLVLLIFVIEIMLLLMLLVTKNFTFAIIFGILWGTAGGLERITFAIIWPNYFGRKYIGSIKGVAATIGVIASAFGPLPFGVGYDLFHSYTPVLLMTLLFPVIGIICASIAKKPEKATTANVAV</sequence>
<feature type="transmembrane region" description="Helical" evidence="6">
    <location>
        <begin position="173"/>
        <end position="191"/>
    </location>
</feature>
<feature type="transmembrane region" description="Helical" evidence="6">
    <location>
        <begin position="82"/>
        <end position="100"/>
    </location>
</feature>
<dbReference type="PANTHER" id="PTHR11360:SF308">
    <property type="entry name" value="BLL3089 PROTEIN"/>
    <property type="match status" value="1"/>
</dbReference>
<comment type="subcellular location">
    <subcellularLocation>
        <location evidence="1">Cell membrane</location>
        <topology evidence="1">Multi-pass membrane protein</topology>
    </subcellularLocation>
</comment>
<name>A0A940WY26_9BACI</name>
<reference evidence="8" key="1">
    <citation type="submission" date="2021-03" db="EMBL/GenBank/DDBJ databases">
        <title>Bacillus suaedae sp. nov., isolated from Suaeda aralocaspica.</title>
        <authorList>
            <person name="Lei R.F.R."/>
        </authorList>
    </citation>
    <scope>NUCLEOTIDE SEQUENCE</scope>
    <source>
        <strain evidence="8">YZJH907-2</strain>
    </source>
</reference>
<feature type="transmembrane region" description="Helical" evidence="6">
    <location>
        <begin position="390"/>
        <end position="411"/>
    </location>
</feature>
<dbReference type="Pfam" id="PF07690">
    <property type="entry name" value="MFS_1"/>
    <property type="match status" value="1"/>
</dbReference>
<organism evidence="8 9">
    <name type="scientific">Halalkalibacter suaedae</name>
    <dbReference type="NCBI Taxonomy" id="2822140"/>
    <lineage>
        <taxon>Bacteria</taxon>
        <taxon>Bacillati</taxon>
        <taxon>Bacillota</taxon>
        <taxon>Bacilli</taxon>
        <taxon>Bacillales</taxon>
        <taxon>Bacillaceae</taxon>
        <taxon>Halalkalibacter</taxon>
    </lineage>
</organism>